<dbReference type="EMBL" id="CP006731">
    <property type="protein sequence ID" value="AHB69149.1"/>
    <property type="molecule type" value="Genomic_DNA"/>
</dbReference>
<proteinExistence type="predicted"/>
<accession>V5TX82</accession>
<evidence type="ECO:0000313" key="2">
    <source>
        <dbReference type="Proteomes" id="UP000018545"/>
    </source>
</evidence>
<dbReference type="HOGENOM" id="CLU_3151865_0_0_6"/>
<protein>
    <submittedName>
        <fullName evidence="1">Uncharacterized protein</fullName>
    </submittedName>
</protein>
<name>V5TX82_9ENTR</name>
<reference evidence="1 2" key="1">
    <citation type="journal article" date="2014" name="Genome Announc.">
        <title>Complete Genome Sequence of Cronobacter sakazakii Strain CMCC 45402.</title>
        <authorList>
            <person name="Zhao Z."/>
            <person name="Wang L."/>
            <person name="Wang B."/>
            <person name="Liang H."/>
            <person name="Ye Q."/>
            <person name="Zeng M."/>
        </authorList>
    </citation>
    <scope>NUCLEOTIDE SEQUENCE [LARGE SCALE GENOMIC DNA]</scope>
    <source>
        <strain evidence="2">45402</strain>
    </source>
</reference>
<dbReference type="AlphaFoldDB" id="V5TX82"/>
<dbReference type="KEGG" id="csi:P262_01107"/>
<evidence type="ECO:0000313" key="1">
    <source>
        <dbReference type="EMBL" id="AHB69149.1"/>
    </source>
</evidence>
<organism evidence="1 2">
    <name type="scientific">Cronobacter malonaticus</name>
    <dbReference type="NCBI Taxonomy" id="413503"/>
    <lineage>
        <taxon>Bacteria</taxon>
        <taxon>Pseudomonadati</taxon>
        <taxon>Pseudomonadota</taxon>
        <taxon>Gammaproteobacteria</taxon>
        <taxon>Enterobacterales</taxon>
        <taxon>Enterobacteriaceae</taxon>
        <taxon>Cronobacter</taxon>
    </lineage>
</organism>
<sequence>MGFPWEIRHFFTKISTEKVNKSGYKPLSLFITPHIFVSYSNVIPVHTR</sequence>
<gene>
    <name evidence="1" type="ORF">P262_01107</name>
</gene>
<dbReference type="Proteomes" id="UP000018545">
    <property type="component" value="Chromosome"/>
</dbReference>